<organism evidence="2 3">
    <name type="scientific">Cladophialophora chaetospira</name>
    <dbReference type="NCBI Taxonomy" id="386627"/>
    <lineage>
        <taxon>Eukaryota</taxon>
        <taxon>Fungi</taxon>
        <taxon>Dikarya</taxon>
        <taxon>Ascomycota</taxon>
        <taxon>Pezizomycotina</taxon>
        <taxon>Eurotiomycetes</taxon>
        <taxon>Chaetothyriomycetidae</taxon>
        <taxon>Chaetothyriales</taxon>
        <taxon>Herpotrichiellaceae</taxon>
        <taxon>Cladophialophora</taxon>
    </lineage>
</organism>
<gene>
    <name evidence="2" type="ORF">H2200_006884</name>
</gene>
<evidence type="ECO:0000313" key="3">
    <source>
        <dbReference type="Proteomes" id="UP001172673"/>
    </source>
</evidence>
<feature type="transmembrane region" description="Helical" evidence="1">
    <location>
        <begin position="212"/>
        <end position="231"/>
    </location>
</feature>
<dbReference type="AlphaFoldDB" id="A0AA38X923"/>
<keyword evidence="1" id="KW-0472">Membrane</keyword>
<evidence type="ECO:0000313" key="2">
    <source>
        <dbReference type="EMBL" id="KAJ9609113.1"/>
    </source>
</evidence>
<feature type="transmembrane region" description="Helical" evidence="1">
    <location>
        <begin position="342"/>
        <end position="368"/>
    </location>
</feature>
<feature type="transmembrane region" description="Helical" evidence="1">
    <location>
        <begin position="137"/>
        <end position="157"/>
    </location>
</feature>
<name>A0AA38X923_9EURO</name>
<dbReference type="EMBL" id="JAPDRK010000009">
    <property type="protein sequence ID" value="KAJ9609113.1"/>
    <property type="molecule type" value="Genomic_DNA"/>
</dbReference>
<reference evidence="2" key="1">
    <citation type="submission" date="2022-10" db="EMBL/GenBank/DDBJ databases">
        <title>Culturing micro-colonial fungi from biological soil crusts in the Mojave desert and describing Neophaeococcomyces mojavensis, and introducing the new genera and species Taxawa tesnikishii.</title>
        <authorList>
            <person name="Kurbessoian T."/>
            <person name="Stajich J.E."/>
        </authorList>
    </citation>
    <scope>NUCLEOTIDE SEQUENCE</scope>
    <source>
        <strain evidence="2">TK_41</strain>
    </source>
</reference>
<proteinExistence type="predicted"/>
<feature type="transmembrane region" description="Helical" evidence="1">
    <location>
        <begin position="252"/>
        <end position="276"/>
    </location>
</feature>
<feature type="transmembrane region" description="Helical" evidence="1">
    <location>
        <begin position="308"/>
        <end position="330"/>
    </location>
</feature>
<comment type="caution">
    <text evidence="2">The sequence shown here is derived from an EMBL/GenBank/DDBJ whole genome shotgun (WGS) entry which is preliminary data.</text>
</comment>
<keyword evidence="1" id="KW-1133">Transmembrane helix</keyword>
<evidence type="ECO:0000256" key="1">
    <source>
        <dbReference type="SAM" id="Phobius"/>
    </source>
</evidence>
<accession>A0AA38X923</accession>
<keyword evidence="1" id="KW-0812">Transmembrane</keyword>
<feature type="transmembrane region" description="Helical" evidence="1">
    <location>
        <begin position="97"/>
        <end position="117"/>
    </location>
</feature>
<feature type="transmembrane region" description="Helical" evidence="1">
    <location>
        <begin position="16"/>
        <end position="36"/>
    </location>
</feature>
<dbReference type="Proteomes" id="UP001172673">
    <property type="component" value="Unassembled WGS sequence"/>
</dbReference>
<keyword evidence="3" id="KW-1185">Reference proteome</keyword>
<feature type="transmembrane region" description="Helical" evidence="1">
    <location>
        <begin position="178"/>
        <end position="200"/>
    </location>
</feature>
<sequence>MAQLTPSPNRVPSRNGVGIVFALVFAVLSLLAVYAIRIASIQSGVSDKMELITTINAFIEYPMPLRTTYTGFAPLDKGLSFLVAAFMNGASGWDMGFFVFLIYFLISFFAIVVTWAVESCRERNRGALTRFTYIYALFYQTVGGAIIIPIYYLAYLYDTSNNSYWTKPRRLPLNYAKAILPAVIIGYLIPTILIFLPYTAPNMWTTQAMVALWQPCPWFVDALISVFSKLASSTPQKPQKGQSTDLSYLSRLHGIYGISLIVTTLAHYLLLLIIFFSPNPQHRFQHMFLHPTTHSATIQMSMVQGMHAIFQADFWIIFGASLVWAFLAVYDLKRLGLADVSLWTAAAWIVVGTVVNGPGSVVTAVWWWREDKLAEAEEGKGKEI</sequence>
<protein>
    <submittedName>
        <fullName evidence="2">Uncharacterized protein</fullName>
    </submittedName>
</protein>